<evidence type="ECO:0000259" key="5">
    <source>
        <dbReference type="PROSITE" id="PS50931"/>
    </source>
</evidence>
<evidence type="ECO:0000256" key="3">
    <source>
        <dbReference type="ARBA" id="ARBA00023125"/>
    </source>
</evidence>
<keyword evidence="2" id="KW-0805">Transcription regulation</keyword>
<evidence type="ECO:0000256" key="2">
    <source>
        <dbReference type="ARBA" id="ARBA00023015"/>
    </source>
</evidence>
<dbReference type="PANTHER" id="PTHR30126:SF64">
    <property type="entry name" value="HTH-TYPE TRANSCRIPTIONAL REGULATOR CITR"/>
    <property type="match status" value="1"/>
</dbReference>
<sequence length="299" mass="34684">MTLRHLMIFIKVYEQKSITKAANQLHLAQPAVSLVIKEIENHYQITLFDRMNRKIYPTFHADRLYEYAISIVDLFEQMEKEMENCKENGVIKIGSSITNSHYVLPNVIKSLQDHYPELKIITYVNNTKVLEKQILENKLDIAIIESQPESNNVIKIPFMTDYLTVIASKDHQLLNKNNIDLSILVKYPFFTREKGSSVNTLLKSVFQTKQIPINFAMESISSQAIIKNVEYGLGIACLPYMLVKSALKQGSIKEVIVPDLQIKRQYHVIYHYRKNVSTIINDFINICIEFGKYHQDLKQ</sequence>
<dbReference type="SUPFAM" id="SSF53850">
    <property type="entry name" value="Periplasmic binding protein-like II"/>
    <property type="match status" value="1"/>
</dbReference>
<dbReference type="InterPro" id="IPR000847">
    <property type="entry name" value="LysR_HTH_N"/>
</dbReference>
<dbReference type="Pfam" id="PF03466">
    <property type="entry name" value="LysR_substrate"/>
    <property type="match status" value="1"/>
</dbReference>
<comment type="similarity">
    <text evidence="1">Belongs to the LysR transcriptional regulatory family.</text>
</comment>
<keyword evidence="3" id="KW-0238">DNA-binding</keyword>
<dbReference type="PANTHER" id="PTHR30126">
    <property type="entry name" value="HTH-TYPE TRANSCRIPTIONAL REGULATOR"/>
    <property type="match status" value="1"/>
</dbReference>
<dbReference type="Gene3D" id="3.40.190.290">
    <property type="match status" value="1"/>
</dbReference>
<dbReference type="PROSITE" id="PS50931">
    <property type="entry name" value="HTH_LYSR"/>
    <property type="match status" value="1"/>
</dbReference>
<gene>
    <name evidence="6" type="ORF">H9980_04305</name>
</gene>
<dbReference type="Proteomes" id="UP000886724">
    <property type="component" value="Unassembled WGS sequence"/>
</dbReference>
<dbReference type="PRINTS" id="PR00039">
    <property type="entry name" value="HTHLYSR"/>
</dbReference>
<reference evidence="6" key="2">
    <citation type="submission" date="2021-04" db="EMBL/GenBank/DDBJ databases">
        <authorList>
            <person name="Gilroy R."/>
        </authorList>
    </citation>
    <scope>NUCLEOTIDE SEQUENCE</scope>
    <source>
        <strain evidence="6">ChiGjej1B1-14440</strain>
    </source>
</reference>
<dbReference type="GO" id="GO:0000976">
    <property type="term" value="F:transcription cis-regulatory region binding"/>
    <property type="evidence" value="ECO:0007669"/>
    <property type="project" value="TreeGrafter"/>
</dbReference>
<dbReference type="InterPro" id="IPR036388">
    <property type="entry name" value="WH-like_DNA-bd_sf"/>
</dbReference>
<dbReference type="InterPro" id="IPR005119">
    <property type="entry name" value="LysR_subst-bd"/>
</dbReference>
<name>A0A9D2BN03_9FIRM</name>
<evidence type="ECO:0000256" key="4">
    <source>
        <dbReference type="ARBA" id="ARBA00023163"/>
    </source>
</evidence>
<comment type="caution">
    <text evidence="6">The sequence shown here is derived from an EMBL/GenBank/DDBJ whole genome shotgun (WGS) entry which is preliminary data.</text>
</comment>
<keyword evidence="4" id="KW-0804">Transcription</keyword>
<evidence type="ECO:0000313" key="6">
    <source>
        <dbReference type="EMBL" id="HIX81179.1"/>
    </source>
</evidence>
<dbReference type="Gene3D" id="1.10.10.10">
    <property type="entry name" value="Winged helix-like DNA-binding domain superfamily/Winged helix DNA-binding domain"/>
    <property type="match status" value="1"/>
</dbReference>
<evidence type="ECO:0000256" key="1">
    <source>
        <dbReference type="ARBA" id="ARBA00009437"/>
    </source>
</evidence>
<dbReference type="Pfam" id="PF00126">
    <property type="entry name" value="HTH_1"/>
    <property type="match status" value="1"/>
</dbReference>
<accession>A0A9D2BN03</accession>
<dbReference type="SUPFAM" id="SSF46785">
    <property type="entry name" value="Winged helix' DNA-binding domain"/>
    <property type="match status" value="1"/>
</dbReference>
<proteinExistence type="inferred from homology"/>
<feature type="domain" description="HTH lysR-type" evidence="5">
    <location>
        <begin position="1"/>
        <end position="58"/>
    </location>
</feature>
<dbReference type="InterPro" id="IPR036390">
    <property type="entry name" value="WH_DNA-bd_sf"/>
</dbReference>
<dbReference type="AlphaFoldDB" id="A0A9D2BN03"/>
<dbReference type="EMBL" id="DXET01000098">
    <property type="protein sequence ID" value="HIX81179.1"/>
    <property type="molecule type" value="Genomic_DNA"/>
</dbReference>
<evidence type="ECO:0000313" key="7">
    <source>
        <dbReference type="Proteomes" id="UP000886724"/>
    </source>
</evidence>
<protein>
    <submittedName>
        <fullName evidence="6">LysR family transcriptional regulator</fullName>
    </submittedName>
</protein>
<reference evidence="6" key="1">
    <citation type="journal article" date="2021" name="PeerJ">
        <title>Extensive microbial diversity within the chicken gut microbiome revealed by metagenomics and culture.</title>
        <authorList>
            <person name="Gilroy R."/>
            <person name="Ravi A."/>
            <person name="Getino M."/>
            <person name="Pursley I."/>
            <person name="Horton D.L."/>
            <person name="Alikhan N.F."/>
            <person name="Baker D."/>
            <person name="Gharbi K."/>
            <person name="Hall N."/>
            <person name="Watson M."/>
            <person name="Adriaenssens E.M."/>
            <person name="Foster-Nyarko E."/>
            <person name="Jarju S."/>
            <person name="Secka A."/>
            <person name="Antonio M."/>
            <person name="Oren A."/>
            <person name="Chaudhuri R.R."/>
            <person name="La Ragione R."/>
            <person name="Hildebrand F."/>
            <person name="Pallen M.J."/>
        </authorList>
    </citation>
    <scope>NUCLEOTIDE SEQUENCE</scope>
    <source>
        <strain evidence="6">ChiGjej1B1-14440</strain>
    </source>
</reference>
<dbReference type="GO" id="GO:0003700">
    <property type="term" value="F:DNA-binding transcription factor activity"/>
    <property type="evidence" value="ECO:0007669"/>
    <property type="project" value="InterPro"/>
</dbReference>
<organism evidence="6 7">
    <name type="scientific">Candidatus Erysipelatoclostridium merdavium</name>
    <dbReference type="NCBI Taxonomy" id="2838566"/>
    <lineage>
        <taxon>Bacteria</taxon>
        <taxon>Bacillati</taxon>
        <taxon>Bacillota</taxon>
        <taxon>Erysipelotrichia</taxon>
        <taxon>Erysipelotrichales</taxon>
        <taxon>Erysipelotrichales incertae sedis</taxon>
    </lineage>
</organism>